<comment type="similarity">
    <text evidence="11">Belongs to the TonB-dependent receptor family. BtuB (TC 1.B.14.3.1) subfamily.</text>
</comment>
<evidence type="ECO:0000256" key="2">
    <source>
        <dbReference type="ARBA" id="ARBA00022448"/>
    </source>
</evidence>
<dbReference type="InterPro" id="IPR037066">
    <property type="entry name" value="Plug_dom_sf"/>
</dbReference>
<feature type="short sequence motif" description="TonB box" evidence="13">
    <location>
        <begin position="28"/>
        <end position="34"/>
    </location>
</feature>
<keyword evidence="5 11" id="KW-0732">Signal</keyword>
<dbReference type="Gene3D" id="2.170.130.10">
    <property type="entry name" value="TonB-dependent receptor, plug domain"/>
    <property type="match status" value="1"/>
</dbReference>
<sequence precursor="true">MNRSILAVAVGSLLSHAPYSLAEQADETIVVTANRFEQPVNTVLAPVNIVTREEIEQTQAKSLPEILRKLPGVEITQNGGRGQLASIFVRGTSSDQVLVLVDGVRMAKSSTGAVDFNQIPVMQIERVEYIRGARAAMYGSEAIGGVINIITYAKAGQVGTSSLSVGVGSRGQDANVMAAVKTSESGTLKLNAGYEKDEGYNINPIEGVNDGEKYGFDSLNGSLGYDHQFNEQFTGSVLARAYRNNYQYNDSTTVRKKAEVEIETQVYSGSLGYKQGDFGSVVTYSHENTDSRTFDPYNTALADKYQNKYKQDNVSWINSYAVDNDTQLSAGVDWRKDSYEKPDTANSLLTRKNLGFFGVVSTRYNILTAELSARSDDNEDYGRNTTYNAGLGIDITENAQLFGSYGTAYKAPTLSQQNGSAWADANPNLRPESSKNYELGARGDISGIRWGVTGYDIRIDDLITYTPRSGQKAIYENVEGVSRIKGVELELGFDTGLVSHTLSADFKDPKDSDDKQLARRAKKNFKWHANASFGDVDVSTSYLYFGERPDGSETLEAYDLLDVAATYWVQPDLAIRARIDNLLDEEYETAKGYPAPERSFYLNMTYQF</sequence>
<feature type="short sequence motif" description="TonB box" evidence="11">
    <location>
        <begin position="27"/>
        <end position="34"/>
    </location>
</feature>
<comment type="caution">
    <text evidence="16">The sequence shown here is derived from an EMBL/GenBank/DDBJ whole genome shotgun (WGS) entry which is preliminary data.</text>
</comment>
<dbReference type="InterPro" id="IPR039426">
    <property type="entry name" value="TonB-dep_rcpt-like"/>
</dbReference>
<evidence type="ECO:0000256" key="1">
    <source>
        <dbReference type="ARBA" id="ARBA00004571"/>
    </source>
</evidence>
<evidence type="ECO:0000256" key="3">
    <source>
        <dbReference type="ARBA" id="ARBA00022452"/>
    </source>
</evidence>
<dbReference type="InterPro" id="IPR010916">
    <property type="entry name" value="TonB_box_CS"/>
</dbReference>
<evidence type="ECO:0000256" key="8">
    <source>
        <dbReference type="ARBA" id="ARBA00023114"/>
    </source>
</evidence>
<dbReference type="RefSeq" id="WP_075713251.1">
    <property type="nucleotide sequence ID" value="NZ_AP019654.1"/>
</dbReference>
<evidence type="ECO:0000256" key="6">
    <source>
        <dbReference type="ARBA" id="ARBA00023065"/>
    </source>
</evidence>
<gene>
    <name evidence="11" type="primary">btuB</name>
    <name evidence="16" type="ORF">BIY20_19635</name>
</gene>
<dbReference type="PANTHER" id="PTHR30069">
    <property type="entry name" value="TONB-DEPENDENT OUTER MEMBRANE RECEPTOR"/>
    <property type="match status" value="1"/>
</dbReference>
<evidence type="ECO:0000313" key="17">
    <source>
        <dbReference type="Proteomes" id="UP000186039"/>
    </source>
</evidence>
<dbReference type="HAMAP" id="MF_01531">
    <property type="entry name" value="BtuB"/>
    <property type="match status" value="1"/>
</dbReference>
<reference evidence="16 17" key="1">
    <citation type="submission" date="2016-09" db="EMBL/GenBank/DDBJ databases">
        <title>Genomic Taxonomy of the Vibrionaceae.</title>
        <authorList>
            <person name="Gonzalez-Castillo A."/>
            <person name="Gomez-Gil B."/>
            <person name="Enciso-Ibarra K."/>
        </authorList>
    </citation>
    <scope>NUCLEOTIDE SEQUENCE [LARGE SCALE GENOMIC DNA]</scope>
    <source>
        <strain evidence="16 17">CAIM 1902</strain>
    </source>
</reference>
<keyword evidence="17" id="KW-1185">Reference proteome</keyword>
<dbReference type="PANTHER" id="PTHR30069:SF53">
    <property type="entry name" value="COLICIN I RECEPTOR-RELATED"/>
    <property type="match status" value="1"/>
</dbReference>
<comment type="function">
    <text evidence="11">Involved in the active translocation of vitamin B12 (cyanocobalamin) across the outer membrane to the periplasmic space. It derives its energy for transport by interacting with the trans-periplasmic membrane protein TonB.</text>
</comment>
<proteinExistence type="inferred from homology"/>
<evidence type="ECO:0000256" key="4">
    <source>
        <dbReference type="ARBA" id="ARBA00022692"/>
    </source>
</evidence>
<dbReference type="Gene3D" id="2.40.170.20">
    <property type="entry name" value="TonB-dependent receptor, beta-barrel domain"/>
    <property type="match status" value="1"/>
</dbReference>
<organism evidence="16 17">
    <name type="scientific">Vibrio panuliri</name>
    <dbReference type="NCBI Taxonomy" id="1381081"/>
    <lineage>
        <taxon>Bacteria</taxon>
        <taxon>Pseudomonadati</taxon>
        <taxon>Pseudomonadota</taxon>
        <taxon>Gammaproteobacteria</taxon>
        <taxon>Vibrionales</taxon>
        <taxon>Vibrionaceae</taxon>
        <taxon>Vibrio</taxon>
    </lineage>
</organism>
<dbReference type="InterPro" id="IPR012910">
    <property type="entry name" value="Plug_dom"/>
</dbReference>
<feature type="domain" description="TonB-dependent receptor-like beta-barrel" evidence="14">
    <location>
        <begin position="217"/>
        <end position="582"/>
    </location>
</feature>
<keyword evidence="4 11" id="KW-0812">Transmembrane</keyword>
<keyword evidence="9 11" id="KW-0472">Membrane</keyword>
<feature type="short sequence motif" description="TonB C-terminal box" evidence="11">
    <location>
        <begin position="591"/>
        <end position="608"/>
    </location>
</feature>
<evidence type="ECO:0000259" key="15">
    <source>
        <dbReference type="Pfam" id="PF07715"/>
    </source>
</evidence>
<keyword evidence="3 11" id="KW-1134">Transmembrane beta strand</keyword>
<evidence type="ECO:0000256" key="11">
    <source>
        <dbReference type="HAMAP-Rule" id="MF_01531"/>
    </source>
</evidence>
<dbReference type="EMBL" id="MJMH01000027">
    <property type="protein sequence ID" value="OLQ96250.1"/>
    <property type="molecule type" value="Genomic_DNA"/>
</dbReference>
<evidence type="ECO:0000256" key="12">
    <source>
        <dbReference type="PROSITE-ProRule" id="PRU01360"/>
    </source>
</evidence>
<dbReference type="InterPro" id="IPR036942">
    <property type="entry name" value="Beta-barrel_TonB_sf"/>
</dbReference>
<dbReference type="PROSITE" id="PS52016">
    <property type="entry name" value="TONB_DEPENDENT_REC_3"/>
    <property type="match status" value="1"/>
</dbReference>
<keyword evidence="16" id="KW-0675">Receptor</keyword>
<feature type="signal peptide" evidence="11">
    <location>
        <begin position="1"/>
        <end position="22"/>
    </location>
</feature>
<dbReference type="InterPro" id="IPR000531">
    <property type="entry name" value="Beta-barrel_TonB"/>
</dbReference>
<dbReference type="CDD" id="cd01347">
    <property type="entry name" value="ligand_gated_channel"/>
    <property type="match status" value="1"/>
</dbReference>
<feature type="chain" id="PRO_5044911293" description="Vitamin B12 transporter BtuB" evidence="11">
    <location>
        <begin position="23"/>
        <end position="608"/>
    </location>
</feature>
<dbReference type="Proteomes" id="UP000186039">
    <property type="component" value="Unassembled WGS sequence"/>
</dbReference>
<evidence type="ECO:0000256" key="5">
    <source>
        <dbReference type="ARBA" id="ARBA00022729"/>
    </source>
</evidence>
<comment type="subcellular location">
    <subcellularLocation>
        <location evidence="1 11 12">Cell outer membrane</location>
        <topology evidence="1 11 12">Multi-pass membrane protein</topology>
    </subcellularLocation>
</comment>
<keyword evidence="6 11" id="KW-0406">Ion transport</keyword>
<dbReference type="InterPro" id="IPR010101">
    <property type="entry name" value="B12_transptr_BtuB"/>
</dbReference>
<evidence type="ECO:0000256" key="9">
    <source>
        <dbReference type="ARBA" id="ARBA00023136"/>
    </source>
</evidence>
<accession>A0ABX3FQP6</accession>
<dbReference type="NCBIfam" id="TIGR01779">
    <property type="entry name" value="TonB-B12"/>
    <property type="match status" value="1"/>
</dbReference>
<name>A0ABX3FQP6_9VIBR</name>
<dbReference type="SUPFAM" id="SSF56935">
    <property type="entry name" value="Porins"/>
    <property type="match status" value="1"/>
</dbReference>
<evidence type="ECO:0000256" key="10">
    <source>
        <dbReference type="ARBA" id="ARBA00023237"/>
    </source>
</evidence>
<keyword evidence="7 11" id="KW-0798">TonB box</keyword>
<keyword evidence="8 11" id="KW-0626">Porin</keyword>
<evidence type="ECO:0000256" key="13">
    <source>
        <dbReference type="PROSITE-ProRule" id="PRU10143"/>
    </source>
</evidence>
<dbReference type="Pfam" id="PF07715">
    <property type="entry name" value="Plug"/>
    <property type="match status" value="1"/>
</dbReference>
<dbReference type="PROSITE" id="PS00430">
    <property type="entry name" value="TONB_DEPENDENT_REC_1"/>
    <property type="match status" value="1"/>
</dbReference>
<feature type="domain" description="TonB-dependent receptor plug" evidence="15">
    <location>
        <begin position="41"/>
        <end position="146"/>
    </location>
</feature>
<evidence type="ECO:0000259" key="14">
    <source>
        <dbReference type="Pfam" id="PF00593"/>
    </source>
</evidence>
<protein>
    <recommendedName>
        <fullName evidence="11">Vitamin B12 transporter BtuB</fullName>
    </recommendedName>
    <alternativeName>
        <fullName evidence="11">Cobalamin receptor</fullName>
    </alternativeName>
    <alternativeName>
        <fullName evidence="11">Outer membrane cobalamin translocator</fullName>
    </alternativeName>
</protein>
<dbReference type="Pfam" id="PF00593">
    <property type="entry name" value="TonB_dep_Rec_b-barrel"/>
    <property type="match status" value="1"/>
</dbReference>
<evidence type="ECO:0000256" key="7">
    <source>
        <dbReference type="ARBA" id="ARBA00023077"/>
    </source>
</evidence>
<keyword evidence="10 11" id="KW-0998">Cell outer membrane</keyword>
<keyword evidence="2 11" id="KW-0813">Transport</keyword>
<evidence type="ECO:0000313" key="16">
    <source>
        <dbReference type="EMBL" id="OLQ96250.1"/>
    </source>
</evidence>